<protein>
    <recommendedName>
        <fullName evidence="7">UPF0761 membrane protein B9T28_02040</fullName>
    </recommendedName>
</protein>
<evidence type="ECO:0000256" key="7">
    <source>
        <dbReference type="HAMAP-Rule" id="MF_00672"/>
    </source>
</evidence>
<dbReference type="HAMAP" id="MF_00672">
    <property type="entry name" value="UPF0761"/>
    <property type="match status" value="1"/>
</dbReference>
<accession>A0A1Y3CLG8</accession>
<comment type="similarity">
    <text evidence="7">Belongs to the UPF0761 family.</text>
</comment>
<name>A0A1Y3CLG8_9GAMM</name>
<dbReference type="NCBIfam" id="TIGR00765">
    <property type="entry name" value="yihY_not_rbn"/>
    <property type="match status" value="1"/>
</dbReference>
<dbReference type="RefSeq" id="WP_086202289.1">
    <property type="nucleotide sequence ID" value="NZ_NEGB01000001.1"/>
</dbReference>
<comment type="caution">
    <text evidence="8">The sequence shown here is derived from an EMBL/GenBank/DDBJ whole genome shotgun (WGS) entry which is preliminary data.</text>
</comment>
<feature type="transmembrane region" description="Helical" evidence="7">
    <location>
        <begin position="210"/>
        <end position="231"/>
    </location>
</feature>
<keyword evidence="5 7" id="KW-1133">Transmembrane helix</keyword>
<organism evidence="8 9">
    <name type="scientific">Acinetobacter silvestris</name>
    <dbReference type="NCBI Taxonomy" id="1977882"/>
    <lineage>
        <taxon>Bacteria</taxon>
        <taxon>Pseudomonadati</taxon>
        <taxon>Pseudomonadota</taxon>
        <taxon>Gammaproteobacteria</taxon>
        <taxon>Moraxellales</taxon>
        <taxon>Moraxellaceae</taxon>
        <taxon>Acinetobacter</taxon>
    </lineage>
</organism>
<keyword evidence="6 7" id="KW-0472">Membrane</keyword>
<evidence type="ECO:0000313" key="9">
    <source>
        <dbReference type="Proteomes" id="UP000242765"/>
    </source>
</evidence>
<dbReference type="PANTHER" id="PTHR30213">
    <property type="entry name" value="INNER MEMBRANE PROTEIN YHJD"/>
    <property type="match status" value="1"/>
</dbReference>
<dbReference type="PANTHER" id="PTHR30213:SF0">
    <property type="entry name" value="UPF0761 MEMBRANE PROTEIN YIHY"/>
    <property type="match status" value="1"/>
</dbReference>
<dbReference type="STRING" id="1977882.B9T28_02040"/>
<sequence length="414" mass="47541">MVDLLRKLPFYSKTWFQFILYVIRRFEADRCREQAGSLTYTTLFAVVPMLTVFLVIISSIKALEPARQQLQQLIYSNFLPKTTIAFDKAFNAFTEKSSNLTIIGVLFLFVTTVMMLTSIETVFNRIWRVQETRNGILGFMRYWTIISLGPILLGSAFVISSTLASMNILSNNFSGYQVDGTFIFWILSFALTVLGFFILYWTIPNRSIPVQAAAIAGLFSAIVFELLKNLFGFVMTNFTSYTIIYGAFAAIPIFLLWIFMSWNVVLLGVEISYALTAFHTGKAQARHPVLMLLAILELFYQKQKTGKTITDAEALNILGRAEIGRWPTYVLLLEQQNLVRRTDNNEYVLVRNLNQVDFWSFYKSLPYTLPRHEDIQNIHNEDIWMQRLGPLFIESDQYLAAKLSIPLATILEDQ</sequence>
<reference evidence="8 9" key="1">
    <citation type="submission" date="2017-04" db="EMBL/GenBank/DDBJ databases">
        <title>High diversity of culturable Acinetobacter species in natural soil and water ecosystems.</title>
        <authorList>
            <person name="Nemec A."/>
            <person name="Radolfova-Krizova L."/>
        </authorList>
    </citation>
    <scope>NUCLEOTIDE SEQUENCE [LARGE SCALE GENOMIC DNA]</scope>
    <source>
        <strain evidence="8 9">ANC 4999</strain>
    </source>
</reference>
<dbReference type="OrthoDB" id="9808671at2"/>
<evidence type="ECO:0000256" key="3">
    <source>
        <dbReference type="ARBA" id="ARBA00022519"/>
    </source>
</evidence>
<keyword evidence="2 7" id="KW-1003">Cell membrane</keyword>
<feature type="transmembrane region" description="Helical" evidence="7">
    <location>
        <begin position="243"/>
        <end position="269"/>
    </location>
</feature>
<dbReference type="GO" id="GO:0005886">
    <property type="term" value="C:plasma membrane"/>
    <property type="evidence" value="ECO:0007669"/>
    <property type="project" value="UniProtKB-SubCell"/>
</dbReference>
<feature type="transmembrane region" description="Helical" evidence="7">
    <location>
        <begin position="38"/>
        <end position="60"/>
    </location>
</feature>
<evidence type="ECO:0000256" key="1">
    <source>
        <dbReference type="ARBA" id="ARBA00004651"/>
    </source>
</evidence>
<evidence type="ECO:0000313" key="8">
    <source>
        <dbReference type="EMBL" id="OTG67432.1"/>
    </source>
</evidence>
<comment type="subcellular location">
    <subcellularLocation>
        <location evidence="1 7">Cell membrane</location>
        <topology evidence="1 7">Multi-pass membrane protein</topology>
    </subcellularLocation>
</comment>
<dbReference type="InterPro" id="IPR023679">
    <property type="entry name" value="UPF0761_bac"/>
</dbReference>
<feature type="transmembrane region" description="Helical" evidence="7">
    <location>
        <begin position="140"/>
        <end position="162"/>
    </location>
</feature>
<feature type="transmembrane region" description="Helical" evidence="7">
    <location>
        <begin position="182"/>
        <end position="203"/>
    </location>
</feature>
<evidence type="ECO:0000256" key="2">
    <source>
        <dbReference type="ARBA" id="ARBA00022475"/>
    </source>
</evidence>
<dbReference type="Pfam" id="PF03631">
    <property type="entry name" value="Virul_fac_BrkB"/>
    <property type="match status" value="1"/>
</dbReference>
<keyword evidence="4 7" id="KW-0812">Transmembrane</keyword>
<feature type="transmembrane region" description="Helical" evidence="7">
    <location>
        <begin position="100"/>
        <end position="119"/>
    </location>
</feature>
<evidence type="ECO:0000256" key="4">
    <source>
        <dbReference type="ARBA" id="ARBA00022692"/>
    </source>
</evidence>
<dbReference type="InterPro" id="IPR017039">
    <property type="entry name" value="Virul_fac_BrkB"/>
</dbReference>
<gene>
    <name evidence="8" type="ORF">B9T28_02040</name>
</gene>
<proteinExistence type="inferred from homology"/>
<evidence type="ECO:0000256" key="5">
    <source>
        <dbReference type="ARBA" id="ARBA00022989"/>
    </source>
</evidence>
<keyword evidence="9" id="KW-1185">Reference proteome</keyword>
<keyword evidence="3" id="KW-0997">Cell inner membrane</keyword>
<evidence type="ECO:0000256" key="6">
    <source>
        <dbReference type="ARBA" id="ARBA00023136"/>
    </source>
</evidence>
<dbReference type="Proteomes" id="UP000242765">
    <property type="component" value="Unassembled WGS sequence"/>
</dbReference>
<dbReference type="AlphaFoldDB" id="A0A1Y3CLG8"/>
<dbReference type="EMBL" id="NEGB01000001">
    <property type="protein sequence ID" value="OTG67432.1"/>
    <property type="molecule type" value="Genomic_DNA"/>
</dbReference>